<evidence type="ECO:0000256" key="3">
    <source>
        <dbReference type="ARBA" id="ARBA00022525"/>
    </source>
</evidence>
<keyword evidence="4" id="KW-0052">Apoplast</keyword>
<organism evidence="5 6">
    <name type="scientific">Canna indica</name>
    <name type="common">Indian-shot</name>
    <dbReference type="NCBI Taxonomy" id="4628"/>
    <lineage>
        <taxon>Eukaryota</taxon>
        <taxon>Viridiplantae</taxon>
        <taxon>Streptophyta</taxon>
        <taxon>Embryophyta</taxon>
        <taxon>Tracheophyta</taxon>
        <taxon>Spermatophyta</taxon>
        <taxon>Magnoliopsida</taxon>
        <taxon>Liliopsida</taxon>
        <taxon>Zingiberales</taxon>
        <taxon>Cannaceae</taxon>
        <taxon>Canna</taxon>
    </lineage>
</organism>
<comment type="subcellular location">
    <subcellularLocation>
        <location evidence="4">Secreted</location>
        <location evidence="4">Extracellular space</location>
        <location evidence="4">Apoplast</location>
    </subcellularLocation>
</comment>
<evidence type="ECO:0000256" key="4">
    <source>
        <dbReference type="RuleBase" id="RU363099"/>
    </source>
</evidence>
<evidence type="ECO:0000256" key="2">
    <source>
        <dbReference type="ARBA" id="ARBA00011738"/>
    </source>
</evidence>
<evidence type="ECO:0000313" key="5">
    <source>
        <dbReference type="EMBL" id="WOL12699.1"/>
    </source>
</evidence>
<dbReference type="Gene3D" id="2.40.480.10">
    <property type="entry name" value="Allene oxide cyclase-like"/>
    <property type="match status" value="1"/>
</dbReference>
<accession>A0AAQ3KPZ3</accession>
<keyword evidence="3 4" id="KW-0964">Secreted</keyword>
<dbReference type="GO" id="GO:0009699">
    <property type="term" value="P:phenylpropanoid biosynthetic process"/>
    <property type="evidence" value="ECO:0007669"/>
    <property type="project" value="UniProtKB-ARBA"/>
</dbReference>
<dbReference type="AlphaFoldDB" id="A0AAQ3KPZ3"/>
<proteinExistence type="inferred from homology"/>
<dbReference type="InterPro" id="IPR004265">
    <property type="entry name" value="Dirigent"/>
</dbReference>
<sequence length="157" mass="16422">MASPTAGEKTTHLHFYMHDAYGGENPTAMKIVSGPTTDGPGPRHFGDVVAFDNKVTAGPDAAASALVGRAQGFAVRTSAGGKVSELNMTVVMEEGEYRGSSVTILGRVDLSLPVREIPVVGGTGQFRLARGYAFTQSSDYDLATGGTVEIDVHLVHN</sequence>
<name>A0AAQ3KPZ3_9LILI</name>
<evidence type="ECO:0000256" key="1">
    <source>
        <dbReference type="ARBA" id="ARBA00010746"/>
    </source>
</evidence>
<dbReference type="InterPro" id="IPR044859">
    <property type="entry name" value="Allene_oxi_cyc_Dirigent"/>
</dbReference>
<keyword evidence="6" id="KW-1185">Reference proteome</keyword>
<dbReference type="Proteomes" id="UP001327560">
    <property type="component" value="Chromosome 7"/>
</dbReference>
<comment type="similarity">
    <text evidence="1 4">Belongs to the plant dirigent protein family.</text>
</comment>
<evidence type="ECO:0000313" key="6">
    <source>
        <dbReference type="Proteomes" id="UP001327560"/>
    </source>
</evidence>
<reference evidence="5 6" key="1">
    <citation type="submission" date="2023-10" db="EMBL/GenBank/DDBJ databases">
        <title>Chromosome-scale genome assembly provides insights into flower coloration mechanisms of Canna indica.</title>
        <authorList>
            <person name="Li C."/>
        </authorList>
    </citation>
    <scope>NUCLEOTIDE SEQUENCE [LARGE SCALE GENOMIC DNA]</scope>
    <source>
        <tissue evidence="5">Flower</tissue>
    </source>
</reference>
<protein>
    <recommendedName>
        <fullName evidence="4">Dirigent protein</fullName>
    </recommendedName>
</protein>
<dbReference type="Pfam" id="PF03018">
    <property type="entry name" value="Dirigent"/>
    <property type="match status" value="1"/>
</dbReference>
<dbReference type="GO" id="GO:0048046">
    <property type="term" value="C:apoplast"/>
    <property type="evidence" value="ECO:0007669"/>
    <property type="project" value="UniProtKB-SubCell"/>
</dbReference>
<comment type="function">
    <text evidence="4">Dirigent proteins impart stereoselectivity on the phenoxy radical-coupling reaction, yielding optically active lignans from two molecules of coniferyl alcohol in the biosynthesis of lignans, flavonolignans, and alkaloids and thus plays a central role in plant secondary metabolism.</text>
</comment>
<comment type="subunit">
    <text evidence="2 4">Homodimer.</text>
</comment>
<gene>
    <name evidence="5" type="ORF">Cni_G21466</name>
</gene>
<dbReference type="EMBL" id="CP136896">
    <property type="protein sequence ID" value="WOL12699.1"/>
    <property type="molecule type" value="Genomic_DNA"/>
</dbReference>
<dbReference type="PANTHER" id="PTHR21495">
    <property type="entry name" value="NUCLEOPORIN-RELATED"/>
    <property type="match status" value="1"/>
</dbReference>